<accession>A0ABW0ZLL7</accession>
<dbReference type="EMBL" id="JBHSNS010000011">
    <property type="protein sequence ID" value="MFC5730927.1"/>
    <property type="molecule type" value="Genomic_DNA"/>
</dbReference>
<keyword evidence="3" id="KW-1185">Reference proteome</keyword>
<reference evidence="3" key="1">
    <citation type="journal article" date="2019" name="Int. J. Syst. Evol. Microbiol.">
        <title>The Global Catalogue of Microorganisms (GCM) 10K type strain sequencing project: providing services to taxonomists for standard genome sequencing and annotation.</title>
        <authorList>
            <consortium name="The Broad Institute Genomics Platform"/>
            <consortium name="The Broad Institute Genome Sequencing Center for Infectious Disease"/>
            <person name="Wu L."/>
            <person name="Ma J."/>
        </authorList>
    </citation>
    <scope>NUCLEOTIDE SEQUENCE [LARGE SCALE GENOMIC DNA]</scope>
    <source>
        <strain evidence="3">YIM 94188</strain>
    </source>
</reference>
<keyword evidence="1" id="KW-0472">Membrane</keyword>
<proteinExistence type="predicted"/>
<sequence length="57" mass="5940">MTEEQHPHAEGPPATPIEPPGMPVWVKELLIGVVVVVALVILVMVLSGGQHGPGMHG</sequence>
<evidence type="ECO:0000256" key="1">
    <source>
        <dbReference type="SAM" id="Phobius"/>
    </source>
</evidence>
<evidence type="ECO:0000313" key="3">
    <source>
        <dbReference type="Proteomes" id="UP001596072"/>
    </source>
</evidence>
<name>A0ABW0ZLL7_9ACTN</name>
<dbReference type="Proteomes" id="UP001596072">
    <property type="component" value="Unassembled WGS sequence"/>
</dbReference>
<comment type="caution">
    <text evidence="2">The sequence shown here is derived from an EMBL/GenBank/DDBJ whole genome shotgun (WGS) entry which is preliminary data.</text>
</comment>
<keyword evidence="1" id="KW-0812">Transmembrane</keyword>
<gene>
    <name evidence="2" type="ORF">ACFPQB_18545</name>
</gene>
<organism evidence="2 3">
    <name type="scientific">Nocardioides vastitatis</name>
    <dbReference type="NCBI Taxonomy" id="2568655"/>
    <lineage>
        <taxon>Bacteria</taxon>
        <taxon>Bacillati</taxon>
        <taxon>Actinomycetota</taxon>
        <taxon>Actinomycetes</taxon>
        <taxon>Propionibacteriales</taxon>
        <taxon>Nocardioidaceae</taxon>
        <taxon>Nocardioides</taxon>
    </lineage>
</organism>
<evidence type="ECO:0000313" key="2">
    <source>
        <dbReference type="EMBL" id="MFC5730927.1"/>
    </source>
</evidence>
<protein>
    <submittedName>
        <fullName evidence="2">Uncharacterized protein</fullName>
    </submittedName>
</protein>
<feature type="transmembrane region" description="Helical" evidence="1">
    <location>
        <begin position="29"/>
        <end position="49"/>
    </location>
</feature>
<dbReference type="RefSeq" id="WP_168798106.1">
    <property type="nucleotide sequence ID" value="NZ_JBHSNS010000011.1"/>
</dbReference>
<keyword evidence="1" id="KW-1133">Transmembrane helix</keyword>